<accession>A0AB34K3Q8</accession>
<keyword evidence="1" id="KW-0812">Transmembrane</keyword>
<dbReference type="EMBL" id="JBGBPQ010000003">
    <property type="protein sequence ID" value="KAL1527004.1"/>
    <property type="molecule type" value="Genomic_DNA"/>
</dbReference>
<evidence type="ECO:0000313" key="3">
    <source>
        <dbReference type="Proteomes" id="UP001515480"/>
    </source>
</evidence>
<comment type="caution">
    <text evidence="2">The sequence shown here is derived from an EMBL/GenBank/DDBJ whole genome shotgun (WGS) entry which is preliminary data.</text>
</comment>
<keyword evidence="1" id="KW-0472">Membrane</keyword>
<proteinExistence type="predicted"/>
<evidence type="ECO:0000256" key="1">
    <source>
        <dbReference type="SAM" id="Phobius"/>
    </source>
</evidence>
<gene>
    <name evidence="2" type="ORF">AB1Y20_015692</name>
</gene>
<reference evidence="2 3" key="1">
    <citation type="journal article" date="2024" name="Science">
        <title>Giant polyketide synthase enzymes in the biosynthesis of giant marine polyether toxins.</title>
        <authorList>
            <person name="Fallon T.R."/>
            <person name="Shende V.V."/>
            <person name="Wierzbicki I.H."/>
            <person name="Pendleton A.L."/>
            <person name="Watervoot N.F."/>
            <person name="Auber R.P."/>
            <person name="Gonzalez D.J."/>
            <person name="Wisecaver J.H."/>
            <person name="Moore B.S."/>
        </authorList>
    </citation>
    <scope>NUCLEOTIDE SEQUENCE [LARGE SCALE GENOMIC DNA]</scope>
    <source>
        <strain evidence="2 3">12B1</strain>
    </source>
</reference>
<organism evidence="2 3">
    <name type="scientific">Prymnesium parvum</name>
    <name type="common">Toxic golden alga</name>
    <dbReference type="NCBI Taxonomy" id="97485"/>
    <lineage>
        <taxon>Eukaryota</taxon>
        <taxon>Haptista</taxon>
        <taxon>Haptophyta</taxon>
        <taxon>Prymnesiophyceae</taxon>
        <taxon>Prymnesiales</taxon>
        <taxon>Prymnesiaceae</taxon>
        <taxon>Prymnesium</taxon>
    </lineage>
</organism>
<evidence type="ECO:0000313" key="2">
    <source>
        <dbReference type="EMBL" id="KAL1527004.1"/>
    </source>
</evidence>
<dbReference type="AlphaFoldDB" id="A0AB34K3Q8"/>
<keyword evidence="1" id="KW-1133">Transmembrane helix</keyword>
<sequence length="68" mass="7774">MEGRRVELSELRLGGGEASSIWASLSPMEWISILAFMGTVCFCALQALLRPRRTFCAEQMSEPRRKRR</sequence>
<protein>
    <recommendedName>
        <fullName evidence="4">Copper transporter</fullName>
    </recommendedName>
</protein>
<keyword evidence="3" id="KW-1185">Reference proteome</keyword>
<feature type="transmembrane region" description="Helical" evidence="1">
    <location>
        <begin position="30"/>
        <end position="49"/>
    </location>
</feature>
<dbReference type="Proteomes" id="UP001515480">
    <property type="component" value="Unassembled WGS sequence"/>
</dbReference>
<name>A0AB34K3Q8_PRYPA</name>
<evidence type="ECO:0008006" key="4">
    <source>
        <dbReference type="Google" id="ProtNLM"/>
    </source>
</evidence>